<dbReference type="HOGENOM" id="CLU_137920_0_0_14"/>
<sequence length="157" mass="18102">MTLLAKVVGGLLAVGAASSGLAVGGYQLKKVISPEESFKWEYYLKTGNKEEFKRFGKENEETKCDTHWSSRVRRENIGNNVIGWWIIGEEEIIDSMLSQWWENQRNDLNNKELSDKLRIISRSASYLSMGQKCQINRKEGDNRIEIACKFERGKEHE</sequence>
<dbReference type="EMBL" id="CP002525">
    <property type="protein sequence ID" value="ADX98185.1"/>
    <property type="molecule type" value="Genomic_DNA"/>
</dbReference>
<dbReference type="RefSeq" id="WP_013610028.1">
    <property type="nucleotide sequence ID" value="NC_015155.1"/>
</dbReference>
<keyword evidence="1" id="KW-0732">Signal</keyword>
<organism evidence="2 3">
    <name type="scientific">Mycoplasma suis (strain Illinois)</name>
    <dbReference type="NCBI Taxonomy" id="768700"/>
    <lineage>
        <taxon>Bacteria</taxon>
        <taxon>Bacillati</taxon>
        <taxon>Mycoplasmatota</taxon>
        <taxon>Mollicutes</taxon>
        <taxon>Mycoplasmataceae</taxon>
        <taxon>Mycoplasma</taxon>
    </lineage>
</organism>
<dbReference type="Proteomes" id="UP000007484">
    <property type="component" value="Chromosome"/>
</dbReference>
<proteinExistence type="predicted"/>
<gene>
    <name evidence="2" type="ordered locus">MSU_0654</name>
</gene>
<reference evidence="2 3" key="1">
    <citation type="journal article" date="2011" name="J. Bacteriol.">
        <title>Complete genome sequences of two hemotropic Mycoplasmas, Mycoplasma haemofelis strain Ohio2 and Mycoplasma suis strain Illinois.</title>
        <authorList>
            <person name="Messick J.B."/>
            <person name="Santos A.P."/>
            <person name="Guimaraes A.M."/>
        </authorList>
    </citation>
    <scope>NUCLEOTIDE SEQUENCE [LARGE SCALE GENOMIC DNA]</scope>
    <source>
        <strain evidence="2 3">Illinois</strain>
    </source>
</reference>
<name>F0QRR5_MYCSL</name>
<feature type="chain" id="PRO_5003254523" evidence="1">
    <location>
        <begin position="23"/>
        <end position="157"/>
    </location>
</feature>
<protein>
    <submittedName>
        <fullName evidence="2">Uncharacterized protein</fullName>
    </submittedName>
</protein>
<dbReference type="AlphaFoldDB" id="F0QRR5"/>
<dbReference type="KEGG" id="mss:MSU_0654"/>
<accession>F0QRR5</accession>
<evidence type="ECO:0000256" key="1">
    <source>
        <dbReference type="SAM" id="SignalP"/>
    </source>
</evidence>
<dbReference type="STRING" id="768700.MSU_0654"/>
<keyword evidence="3" id="KW-1185">Reference proteome</keyword>
<evidence type="ECO:0000313" key="2">
    <source>
        <dbReference type="EMBL" id="ADX98185.1"/>
    </source>
</evidence>
<evidence type="ECO:0000313" key="3">
    <source>
        <dbReference type="Proteomes" id="UP000007484"/>
    </source>
</evidence>
<feature type="signal peptide" evidence="1">
    <location>
        <begin position="1"/>
        <end position="22"/>
    </location>
</feature>